<proteinExistence type="predicted"/>
<name>A0ABR7T262_HELCL</name>
<evidence type="ECO:0000313" key="1">
    <source>
        <dbReference type="EMBL" id="MBC9783621.1"/>
    </source>
</evidence>
<dbReference type="Pfam" id="PF10055">
    <property type="entry name" value="DUF2292"/>
    <property type="match status" value="1"/>
</dbReference>
<dbReference type="Proteomes" id="UP000617402">
    <property type="component" value="Unassembled WGS sequence"/>
</dbReference>
<accession>A0ABR7T262</accession>
<sequence>MEENRDKDNDNDIISLEVLERIEKEIKRIKHGTITLIIQDSHVIQMNKFEKIRFR</sequence>
<comment type="caution">
    <text evidence="1">The sequence shown here is derived from an EMBL/GenBank/DDBJ whole genome shotgun (WGS) entry which is preliminary data.</text>
</comment>
<dbReference type="EMBL" id="JACVHF010000002">
    <property type="protein sequence ID" value="MBC9783621.1"/>
    <property type="molecule type" value="Genomic_DNA"/>
</dbReference>
<dbReference type="InterPro" id="IPR018743">
    <property type="entry name" value="DUF2292"/>
</dbReference>
<reference evidence="1 2" key="1">
    <citation type="submission" date="2020-07" db="EMBL/GenBank/DDBJ databases">
        <title>Draft whole-genome sequence of Heliobacterium chlorum DSM 3682, type strain.</title>
        <authorList>
            <person name="Kyndt J.A."/>
            <person name="Meyer T.E."/>
            <person name="Imhoff J.F."/>
        </authorList>
    </citation>
    <scope>NUCLEOTIDE SEQUENCE [LARGE SCALE GENOMIC DNA]</scope>
    <source>
        <strain evidence="1 2">DSM 3682</strain>
    </source>
</reference>
<protein>
    <submittedName>
        <fullName evidence="1">YezD family protein</fullName>
    </submittedName>
</protein>
<dbReference type="RefSeq" id="WP_188038772.1">
    <property type="nucleotide sequence ID" value="NZ_JACVHF010000002.1"/>
</dbReference>
<evidence type="ECO:0000313" key="2">
    <source>
        <dbReference type="Proteomes" id="UP000617402"/>
    </source>
</evidence>
<keyword evidence="2" id="KW-1185">Reference proteome</keyword>
<gene>
    <name evidence="1" type="ORF">H1S01_03715</name>
</gene>
<organism evidence="1 2">
    <name type="scientific">Heliobacterium chlorum</name>
    <dbReference type="NCBI Taxonomy" id="2698"/>
    <lineage>
        <taxon>Bacteria</taxon>
        <taxon>Bacillati</taxon>
        <taxon>Bacillota</taxon>
        <taxon>Clostridia</taxon>
        <taxon>Eubacteriales</taxon>
        <taxon>Heliobacteriaceae</taxon>
        <taxon>Heliobacterium</taxon>
    </lineage>
</organism>